<dbReference type="PANTHER" id="PTHR16196">
    <property type="entry name" value="CELL CYCLE CONTROL PROTEIN CWF25"/>
    <property type="match status" value="1"/>
</dbReference>
<organism evidence="10 11">
    <name type="scientific">Trichocladium antarcticum</name>
    <dbReference type="NCBI Taxonomy" id="1450529"/>
    <lineage>
        <taxon>Eukaryota</taxon>
        <taxon>Fungi</taxon>
        <taxon>Dikarya</taxon>
        <taxon>Ascomycota</taxon>
        <taxon>Pezizomycotina</taxon>
        <taxon>Sordariomycetes</taxon>
        <taxon>Sordariomycetidae</taxon>
        <taxon>Sordariales</taxon>
        <taxon>Chaetomiaceae</taxon>
        <taxon>Trichocladium</taxon>
    </lineage>
</organism>
<dbReference type="GO" id="GO:0005684">
    <property type="term" value="C:U2-type spliceosomal complex"/>
    <property type="evidence" value="ECO:0007669"/>
    <property type="project" value="TreeGrafter"/>
</dbReference>
<feature type="compositionally biased region" description="Basic and acidic residues" evidence="8">
    <location>
        <begin position="298"/>
        <end position="319"/>
    </location>
</feature>
<feature type="region of interest" description="Disordered" evidence="8">
    <location>
        <begin position="164"/>
        <end position="400"/>
    </location>
</feature>
<feature type="compositionally biased region" description="Basic and acidic residues" evidence="8">
    <location>
        <begin position="215"/>
        <end position="233"/>
    </location>
</feature>
<feature type="region of interest" description="Disordered" evidence="8">
    <location>
        <begin position="107"/>
        <end position="131"/>
    </location>
</feature>
<dbReference type="InterPro" id="IPR022209">
    <property type="entry name" value="CWC25"/>
</dbReference>
<name>A0AAN6UQ55_9PEZI</name>
<keyword evidence="6" id="KW-0508">mRNA splicing</keyword>
<accession>A0AAN6UQ55</accession>
<feature type="compositionally biased region" description="Polar residues" evidence="8">
    <location>
        <begin position="354"/>
        <end position="369"/>
    </location>
</feature>
<evidence type="ECO:0000259" key="9">
    <source>
        <dbReference type="SMART" id="SM01083"/>
    </source>
</evidence>
<keyword evidence="7" id="KW-0539">Nucleus</keyword>
<gene>
    <name evidence="10" type="ORF">BT67DRAFT_439896</name>
</gene>
<feature type="compositionally biased region" description="Basic residues" evidence="8">
    <location>
        <begin position="182"/>
        <end position="197"/>
    </location>
</feature>
<dbReference type="PANTHER" id="PTHR16196:SF0">
    <property type="entry name" value="PRE-MRNA-SPLICING FACTOR CWC25 HOMOLOG"/>
    <property type="match status" value="1"/>
</dbReference>
<proteinExistence type="inferred from homology"/>
<evidence type="ECO:0000256" key="1">
    <source>
        <dbReference type="ARBA" id="ARBA00004123"/>
    </source>
</evidence>
<evidence type="ECO:0000256" key="5">
    <source>
        <dbReference type="ARBA" id="ARBA00023054"/>
    </source>
</evidence>
<dbReference type="AlphaFoldDB" id="A0AAN6UQ55"/>
<dbReference type="Pfam" id="PF12542">
    <property type="entry name" value="CWC25"/>
    <property type="match status" value="1"/>
</dbReference>
<evidence type="ECO:0000256" key="7">
    <source>
        <dbReference type="ARBA" id="ARBA00023242"/>
    </source>
</evidence>
<dbReference type="Proteomes" id="UP001304895">
    <property type="component" value="Unassembled WGS sequence"/>
</dbReference>
<dbReference type="InterPro" id="IPR019339">
    <property type="entry name" value="CIR_N_dom"/>
</dbReference>
<dbReference type="InterPro" id="IPR051376">
    <property type="entry name" value="CWC25_splicing_factor"/>
</dbReference>
<feature type="domain" description="CBF1-interacting co-repressor CIR N-terminal" evidence="9">
    <location>
        <begin position="11"/>
        <end position="47"/>
    </location>
</feature>
<evidence type="ECO:0000313" key="11">
    <source>
        <dbReference type="Proteomes" id="UP001304895"/>
    </source>
</evidence>
<evidence type="ECO:0000256" key="3">
    <source>
        <dbReference type="ARBA" id="ARBA00022664"/>
    </source>
</evidence>
<keyword evidence="4" id="KW-0747">Spliceosome</keyword>
<evidence type="ECO:0000256" key="2">
    <source>
        <dbReference type="ARBA" id="ARBA00006695"/>
    </source>
</evidence>
<evidence type="ECO:0000256" key="4">
    <source>
        <dbReference type="ARBA" id="ARBA00022728"/>
    </source>
</evidence>
<evidence type="ECO:0000313" key="10">
    <source>
        <dbReference type="EMBL" id="KAK4136894.1"/>
    </source>
</evidence>
<reference evidence="10" key="1">
    <citation type="journal article" date="2023" name="Mol. Phylogenet. Evol.">
        <title>Genome-scale phylogeny and comparative genomics of the fungal order Sordariales.</title>
        <authorList>
            <person name="Hensen N."/>
            <person name="Bonometti L."/>
            <person name="Westerberg I."/>
            <person name="Brannstrom I.O."/>
            <person name="Guillou S."/>
            <person name="Cros-Aarteil S."/>
            <person name="Calhoun S."/>
            <person name="Haridas S."/>
            <person name="Kuo A."/>
            <person name="Mondo S."/>
            <person name="Pangilinan J."/>
            <person name="Riley R."/>
            <person name="LaButti K."/>
            <person name="Andreopoulos B."/>
            <person name="Lipzen A."/>
            <person name="Chen C."/>
            <person name="Yan M."/>
            <person name="Daum C."/>
            <person name="Ng V."/>
            <person name="Clum A."/>
            <person name="Steindorff A."/>
            <person name="Ohm R.A."/>
            <person name="Martin F."/>
            <person name="Silar P."/>
            <person name="Natvig D.O."/>
            <person name="Lalanne C."/>
            <person name="Gautier V."/>
            <person name="Ament-Velasquez S.L."/>
            <person name="Kruys A."/>
            <person name="Hutchinson M.I."/>
            <person name="Powell A.J."/>
            <person name="Barry K."/>
            <person name="Miller A.N."/>
            <person name="Grigoriev I.V."/>
            <person name="Debuchy R."/>
            <person name="Gladieux P."/>
            <person name="Hiltunen Thoren M."/>
            <person name="Johannesson H."/>
        </authorList>
    </citation>
    <scope>NUCLEOTIDE SEQUENCE</scope>
    <source>
        <strain evidence="10">CBS 123565</strain>
    </source>
</reference>
<protein>
    <recommendedName>
        <fullName evidence="9">CBF1-interacting co-repressor CIR N-terminal domain-containing protein</fullName>
    </recommendedName>
</protein>
<dbReference type="GO" id="GO:0000398">
    <property type="term" value="P:mRNA splicing, via spliceosome"/>
    <property type="evidence" value="ECO:0007669"/>
    <property type="project" value="TreeGrafter"/>
</dbReference>
<evidence type="ECO:0000256" key="8">
    <source>
        <dbReference type="SAM" id="MobiDB-lite"/>
    </source>
</evidence>
<evidence type="ECO:0000256" key="6">
    <source>
        <dbReference type="ARBA" id="ARBA00023187"/>
    </source>
</evidence>
<keyword evidence="3" id="KW-0507">mRNA processing</keyword>
<comment type="similarity">
    <text evidence="2">Belongs to the CWC25 family.</text>
</comment>
<keyword evidence="11" id="KW-1185">Reference proteome</keyword>
<sequence>MGSGDLNMKKSWHPQRSGNIAATNKAEAEAIAERKKLQQRLQEIEEERRKEEIQKTLEATGGKPRLQRVEWMYSGPNDGAGDAAENEAYLLGKRRIDKLLQDNEVKKLQKQPSQDALAAVPTPLTNTRDMATKIREDPLLAIKRQEQQAYEAMMNDPIKRRQLLASMGIDDAQDADKTKRREERRHKHRHSQHRSHRHRDDDRDSKRHSRRRRSDSRDRSRSPRGYGPEDEHDRRRRRRDSRDRRRDRSGSADSRGRGDRRDGRDRRDARDRGGDIRTSRHRGGPSNAESRTPSPAPHRREYSPDRDGRRRSPVGDDRRRRNPSPNRDGPPRRNTGDTNSYRNGPYRDDGARRPQNSSAPRQPDGQPSNLPDAGGETAEQERARKLAAMQEAATDLDKDRERRLAMIAERDRAAQEADDRVRQRNKKFGGDVGFMNQLHSRAAELKVADRAGAR</sequence>
<comment type="caution">
    <text evidence="10">The sequence shown here is derived from an EMBL/GenBank/DDBJ whole genome shotgun (WGS) entry which is preliminary data.</text>
</comment>
<comment type="subcellular location">
    <subcellularLocation>
        <location evidence="1">Nucleus</location>
    </subcellularLocation>
</comment>
<reference evidence="10" key="2">
    <citation type="submission" date="2023-05" db="EMBL/GenBank/DDBJ databases">
        <authorList>
            <consortium name="Lawrence Berkeley National Laboratory"/>
            <person name="Steindorff A."/>
            <person name="Hensen N."/>
            <person name="Bonometti L."/>
            <person name="Westerberg I."/>
            <person name="Brannstrom I.O."/>
            <person name="Guillou S."/>
            <person name="Cros-Aarteil S."/>
            <person name="Calhoun S."/>
            <person name="Haridas S."/>
            <person name="Kuo A."/>
            <person name="Mondo S."/>
            <person name="Pangilinan J."/>
            <person name="Riley R."/>
            <person name="Labutti K."/>
            <person name="Andreopoulos B."/>
            <person name="Lipzen A."/>
            <person name="Chen C."/>
            <person name="Yanf M."/>
            <person name="Daum C."/>
            <person name="Ng V."/>
            <person name="Clum A."/>
            <person name="Ohm R."/>
            <person name="Martin F."/>
            <person name="Silar P."/>
            <person name="Natvig D."/>
            <person name="Lalanne C."/>
            <person name="Gautier V."/>
            <person name="Ament-Velasquez S.L."/>
            <person name="Kruys A."/>
            <person name="Hutchinson M.I."/>
            <person name="Powell A.J."/>
            <person name="Barry K."/>
            <person name="Miller A.N."/>
            <person name="Grigoriev I.V."/>
            <person name="Debuchy R."/>
            <person name="Gladieux P."/>
            <person name="Thoren M.H."/>
            <person name="Johannesson H."/>
        </authorList>
    </citation>
    <scope>NUCLEOTIDE SEQUENCE</scope>
    <source>
        <strain evidence="10">CBS 123565</strain>
    </source>
</reference>
<feature type="region of interest" description="Disordered" evidence="8">
    <location>
        <begin position="1"/>
        <end position="26"/>
    </location>
</feature>
<dbReference type="SMART" id="SM01083">
    <property type="entry name" value="Cir_N"/>
    <property type="match status" value="1"/>
</dbReference>
<feature type="compositionally biased region" description="Basic and acidic residues" evidence="8">
    <location>
        <begin position="240"/>
        <end position="278"/>
    </location>
</feature>
<keyword evidence="5" id="KW-0175">Coiled coil</keyword>
<dbReference type="EMBL" id="MU853403">
    <property type="protein sequence ID" value="KAK4136894.1"/>
    <property type="molecule type" value="Genomic_DNA"/>
</dbReference>
<dbReference type="Pfam" id="PF10197">
    <property type="entry name" value="Cir_N"/>
    <property type="match status" value="1"/>
</dbReference>